<dbReference type="EMBL" id="AHNY02000115">
    <property type="protein sequence ID" value="EMY25935.1"/>
    <property type="molecule type" value="Genomic_DNA"/>
</dbReference>
<dbReference type="AlphaFoldDB" id="N1UVI7"/>
<sequence length="41" mass="4860">MAISLESNPILFFIGEKTPKDLLTRKRKKILGFNSWIFHRI</sequence>
<dbReference type="BioCyc" id="LINT1085541:G11IQ-4127-MONOMER"/>
<gene>
    <name evidence="1" type="ORF">LEP1GSC115_3549</name>
</gene>
<proteinExistence type="predicted"/>
<reference evidence="1 2" key="1">
    <citation type="submission" date="2013-02" db="EMBL/GenBank/DDBJ databases">
        <authorList>
            <person name="Harkins D.M."/>
            <person name="Durkin A.S."/>
            <person name="Brinkac L.M."/>
            <person name="Haft D.H."/>
            <person name="Selengut J.D."/>
            <person name="Sanka R."/>
            <person name="DePew J."/>
            <person name="Purushe J."/>
            <person name="Picardeau M."/>
            <person name="Werts C."/>
            <person name="Goarant C."/>
            <person name="Vinetz J.M."/>
            <person name="Sutton G.G."/>
            <person name="Nierman W.C."/>
            <person name="Fouts D.E."/>
        </authorList>
    </citation>
    <scope>NUCLEOTIDE SEQUENCE [LARGE SCALE GENOMIC DNA]</scope>
    <source>
        <strain evidence="1 2">200703203</strain>
    </source>
</reference>
<name>N1UVI7_LEPIR</name>
<organism evidence="1 2">
    <name type="scientific">Leptospira interrogans serovar Australis str. 200703203</name>
    <dbReference type="NCBI Taxonomy" id="1085541"/>
    <lineage>
        <taxon>Bacteria</taxon>
        <taxon>Pseudomonadati</taxon>
        <taxon>Spirochaetota</taxon>
        <taxon>Spirochaetia</taxon>
        <taxon>Leptospirales</taxon>
        <taxon>Leptospiraceae</taxon>
        <taxon>Leptospira</taxon>
    </lineage>
</organism>
<evidence type="ECO:0000313" key="1">
    <source>
        <dbReference type="EMBL" id="EMY25935.1"/>
    </source>
</evidence>
<dbReference type="Proteomes" id="UP000012220">
    <property type="component" value="Unassembled WGS sequence"/>
</dbReference>
<protein>
    <submittedName>
        <fullName evidence="1">Uncharacterized protein</fullName>
    </submittedName>
</protein>
<accession>N1UVI7</accession>
<evidence type="ECO:0000313" key="2">
    <source>
        <dbReference type="Proteomes" id="UP000012220"/>
    </source>
</evidence>
<comment type="caution">
    <text evidence="1">The sequence shown here is derived from an EMBL/GenBank/DDBJ whole genome shotgun (WGS) entry which is preliminary data.</text>
</comment>